<dbReference type="Proteomes" id="UP001592530">
    <property type="component" value="Unassembled WGS sequence"/>
</dbReference>
<dbReference type="Pfam" id="PF06742">
    <property type="entry name" value="DUF1214"/>
    <property type="match status" value="1"/>
</dbReference>
<evidence type="ECO:0000259" key="2">
    <source>
        <dbReference type="Pfam" id="PF06863"/>
    </source>
</evidence>
<dbReference type="RefSeq" id="WP_380554821.1">
    <property type="nucleotide sequence ID" value="NZ_JBHEZY010000007.1"/>
</dbReference>
<comment type="caution">
    <text evidence="3">The sequence shown here is derived from an EMBL/GenBank/DDBJ whole genome shotgun (WGS) entry which is preliminary data.</text>
</comment>
<dbReference type="PANTHER" id="PTHR36509:SF2">
    <property type="entry name" value="BLL3101 PROTEIN"/>
    <property type="match status" value="1"/>
</dbReference>
<gene>
    <name evidence="3" type="ORF">ACEZDB_18960</name>
</gene>
<dbReference type="Gene3D" id="2.60.40.1610">
    <property type="entry name" value="Domain of unknown function DUF1254"/>
    <property type="match status" value="1"/>
</dbReference>
<evidence type="ECO:0000259" key="1">
    <source>
        <dbReference type="Pfam" id="PF06742"/>
    </source>
</evidence>
<sequence length="446" mass="49153">MTTTDAIAPVRPEDARRIAADGWVWGFALVENYRTMYPQAIDADDHRYVGGFGTFRHYPQPFTPANTDVVTPNNDTPYSWAWLDLRTEPWVLSVPATDRYHVLPLHDLDTPYVGFIGSRTTGDSAGDYLVTGPGRTGPVPDGLAGVLRADTQLVGILGRTYLAGPQDVDALKAVQQQYLLRPLSEFTDAERPEPAVEPQWPVWREEARESVEFFTYLDFLLQFVPVREDVRRLRADLARLGIDGTGSFEPGALSPELREALAQGMDDGRARLREAEAAHPSSAGLFGTRAELGDDFLLRAVGVDKGLYGLPTAEAWYGGWLTDTAGNRPPNAAARDYTVHFTADQLPKARFFWSATLYRLPERLLVDNPIDRYSIGDRTPGLVYDADGGLTLYVQHTRPADPDQAANWLPAPAGPFTVITRIYGPASAVLDGTWQLPDLTAAPDRG</sequence>
<dbReference type="Gene3D" id="2.60.120.600">
    <property type="entry name" value="Domain of unknown function DUF1214, C-terminal domain"/>
    <property type="match status" value="1"/>
</dbReference>
<evidence type="ECO:0000313" key="3">
    <source>
        <dbReference type="EMBL" id="MFC1432727.1"/>
    </source>
</evidence>
<dbReference type="EMBL" id="JBHEZY010000007">
    <property type="protein sequence ID" value="MFC1432727.1"/>
    <property type="molecule type" value="Genomic_DNA"/>
</dbReference>
<name>A0ABV6X432_9ACTN</name>
<organism evidence="3 4">
    <name type="scientific">Streptacidiphilus alkalitolerans</name>
    <dbReference type="NCBI Taxonomy" id="3342712"/>
    <lineage>
        <taxon>Bacteria</taxon>
        <taxon>Bacillati</taxon>
        <taxon>Actinomycetota</taxon>
        <taxon>Actinomycetes</taxon>
        <taxon>Kitasatosporales</taxon>
        <taxon>Streptomycetaceae</taxon>
        <taxon>Streptacidiphilus</taxon>
    </lineage>
</organism>
<reference evidence="3 4" key="1">
    <citation type="submission" date="2024-09" db="EMBL/GenBank/DDBJ databases">
        <authorList>
            <person name="Lee S.D."/>
        </authorList>
    </citation>
    <scope>NUCLEOTIDE SEQUENCE [LARGE SCALE GENOMIC DNA]</scope>
    <source>
        <strain evidence="3 4">N1-3</strain>
    </source>
</reference>
<feature type="domain" description="DUF1214" evidence="1">
    <location>
        <begin position="321"/>
        <end position="426"/>
    </location>
</feature>
<dbReference type="PANTHER" id="PTHR36509">
    <property type="entry name" value="BLL3101 PROTEIN"/>
    <property type="match status" value="1"/>
</dbReference>
<evidence type="ECO:0000313" key="4">
    <source>
        <dbReference type="Proteomes" id="UP001592530"/>
    </source>
</evidence>
<dbReference type="InterPro" id="IPR010679">
    <property type="entry name" value="DUF1254"/>
</dbReference>
<feature type="domain" description="DUF1254" evidence="2">
    <location>
        <begin position="53"/>
        <end position="182"/>
    </location>
</feature>
<dbReference type="InterPro" id="IPR037050">
    <property type="entry name" value="DUF1254_sf"/>
</dbReference>
<dbReference type="InterPro" id="IPR010621">
    <property type="entry name" value="DUF1214"/>
</dbReference>
<proteinExistence type="predicted"/>
<accession>A0ABV6X432</accession>
<protein>
    <submittedName>
        <fullName evidence="3">DUF1254 domain-containing protein</fullName>
    </submittedName>
</protein>
<dbReference type="InterPro" id="IPR037049">
    <property type="entry name" value="DUF1214_C_sf"/>
</dbReference>
<dbReference type="Pfam" id="PF06863">
    <property type="entry name" value="DUF1254"/>
    <property type="match status" value="1"/>
</dbReference>
<dbReference type="SUPFAM" id="SSF160935">
    <property type="entry name" value="VPA0735-like"/>
    <property type="match status" value="1"/>
</dbReference>